<evidence type="ECO:0008006" key="3">
    <source>
        <dbReference type="Google" id="ProtNLM"/>
    </source>
</evidence>
<dbReference type="STRING" id="1210089.GCA_001613165_06576"/>
<sequence length="224" mass="23310">MTDEPIRPATVTTFGRGTATGTPDRMQVSISIETRASTVALAYGQAGSRTTAVTEALRADGVLSADIGTSGLSVRTETTWTEDSGTRITGYVAMTALTVSLRTDRVDAGDPDPATVVAHAVDAGGDDVRLGGLNLTFADTEALLTRARDAAWDDAHAKAAQYAARTSRNLGPVLEITENTAAPPTPSNGAEFRSVAMAVPSSPVPIEYGESELSATIRATWLLD</sequence>
<dbReference type="PANTHER" id="PTHR34387">
    <property type="entry name" value="SLR1258 PROTEIN"/>
    <property type="match status" value="1"/>
</dbReference>
<dbReference type="Gene3D" id="3.30.110.170">
    <property type="entry name" value="Protein of unknown function (DUF541), domain 1"/>
    <property type="match status" value="1"/>
</dbReference>
<dbReference type="EMBL" id="QQAZ01000016">
    <property type="protein sequence ID" value="RDI44655.1"/>
    <property type="molecule type" value="Genomic_DNA"/>
</dbReference>
<dbReference type="Gene3D" id="3.30.70.2970">
    <property type="entry name" value="Protein of unknown function (DUF541), domain 2"/>
    <property type="match status" value="1"/>
</dbReference>
<evidence type="ECO:0000313" key="2">
    <source>
        <dbReference type="Proteomes" id="UP000255355"/>
    </source>
</evidence>
<proteinExistence type="predicted"/>
<dbReference type="PANTHER" id="PTHR34387:SF1">
    <property type="entry name" value="PERIPLASMIC IMMUNOGENIC PROTEIN"/>
    <property type="match status" value="1"/>
</dbReference>
<comment type="caution">
    <text evidence="1">The sequence shown here is derived from an EMBL/GenBank/DDBJ whole genome shotgun (WGS) entry which is preliminary data.</text>
</comment>
<accession>A0A370GLQ6</accession>
<dbReference type="GO" id="GO:0006974">
    <property type="term" value="P:DNA damage response"/>
    <property type="evidence" value="ECO:0007669"/>
    <property type="project" value="TreeGrafter"/>
</dbReference>
<dbReference type="RefSeq" id="WP_068028799.1">
    <property type="nucleotide sequence ID" value="NZ_QQAZ01000016.1"/>
</dbReference>
<dbReference type="Pfam" id="PF04402">
    <property type="entry name" value="SIMPL"/>
    <property type="match status" value="1"/>
</dbReference>
<dbReference type="AlphaFoldDB" id="A0A370GLQ6"/>
<name>A0A370GLQ6_9NOCA</name>
<dbReference type="InterPro" id="IPR007497">
    <property type="entry name" value="SIMPL/DUF541"/>
</dbReference>
<dbReference type="OrthoDB" id="9808766at2"/>
<gene>
    <name evidence="1" type="ORF">DFR68_11645</name>
</gene>
<keyword evidence="2" id="KW-1185">Reference proteome</keyword>
<dbReference type="Proteomes" id="UP000255355">
    <property type="component" value="Unassembled WGS sequence"/>
</dbReference>
<evidence type="ECO:0000313" key="1">
    <source>
        <dbReference type="EMBL" id="RDI44655.1"/>
    </source>
</evidence>
<reference evidence="1 2" key="1">
    <citation type="submission" date="2018-07" db="EMBL/GenBank/DDBJ databases">
        <title>Genomic Encyclopedia of Type Strains, Phase IV (KMG-IV): sequencing the most valuable type-strain genomes for metagenomic binning, comparative biology and taxonomic classification.</title>
        <authorList>
            <person name="Goeker M."/>
        </authorList>
    </citation>
    <scope>NUCLEOTIDE SEQUENCE [LARGE SCALE GENOMIC DNA]</scope>
    <source>
        <strain evidence="1 2">DSM 44952</strain>
    </source>
</reference>
<organism evidence="1 2">
    <name type="scientific">Nocardia mexicana</name>
    <dbReference type="NCBI Taxonomy" id="279262"/>
    <lineage>
        <taxon>Bacteria</taxon>
        <taxon>Bacillati</taxon>
        <taxon>Actinomycetota</taxon>
        <taxon>Actinomycetes</taxon>
        <taxon>Mycobacteriales</taxon>
        <taxon>Nocardiaceae</taxon>
        <taxon>Nocardia</taxon>
    </lineage>
</organism>
<protein>
    <recommendedName>
        <fullName evidence="3">Secreted protein</fullName>
    </recommendedName>
</protein>
<dbReference type="InterPro" id="IPR052022">
    <property type="entry name" value="26kDa_periplasmic_antigen"/>
</dbReference>